<organism evidence="2">
    <name type="scientific">marine sediment metagenome</name>
    <dbReference type="NCBI Taxonomy" id="412755"/>
    <lineage>
        <taxon>unclassified sequences</taxon>
        <taxon>metagenomes</taxon>
        <taxon>ecological metagenomes</taxon>
    </lineage>
</organism>
<dbReference type="FunFam" id="2.60.40.10:FF:000270">
    <property type="entry name" value="Cell surface protein"/>
    <property type="match status" value="1"/>
</dbReference>
<reference evidence="2" key="1">
    <citation type="journal article" date="2014" name="Front. Microbiol.">
        <title>High frequency of phylogenetically diverse reductive dehalogenase-homologous genes in deep subseafloor sedimentary metagenomes.</title>
        <authorList>
            <person name="Kawai M."/>
            <person name="Futagami T."/>
            <person name="Toyoda A."/>
            <person name="Takaki Y."/>
            <person name="Nishi S."/>
            <person name="Hori S."/>
            <person name="Arai W."/>
            <person name="Tsubouchi T."/>
            <person name="Morono Y."/>
            <person name="Uchiyama I."/>
            <person name="Ito T."/>
            <person name="Fujiyama A."/>
            <person name="Inagaki F."/>
            <person name="Takami H."/>
        </authorList>
    </citation>
    <scope>NUCLEOTIDE SEQUENCE</scope>
    <source>
        <strain evidence="2">Expedition CK06-06</strain>
    </source>
</reference>
<protein>
    <recommendedName>
        <fullName evidence="1">PKD domain-containing protein</fullName>
    </recommendedName>
</protein>
<sequence length="227" mass="24970">GGVGAAEGGLVGFDWVPSGTITNCFWDTQTSGQATSDGGTGRTTIQMQTQATFTGAGWDFDTIWNICGSPTYVASYPWLQWQGALADICTPSLVIAPIANFSAQPLTGKYPLTVHFTDLSTGDPISWLWDFGDRAISREQNPAHIYKEAGFYTVSLTATNEAGSDTETKFAYIEAIERSFIEKRGIEEKQQMKIRHISLKRGLATAETIPIRVIEVRRDPAPKRIWK</sequence>
<feature type="domain" description="PKD" evidence="1">
    <location>
        <begin position="97"/>
        <end position="180"/>
    </location>
</feature>
<dbReference type="SUPFAM" id="SSF49299">
    <property type="entry name" value="PKD domain"/>
    <property type="match status" value="1"/>
</dbReference>
<dbReference type="PANTHER" id="PTHR36842">
    <property type="entry name" value="PROTEIN TOLB HOMOLOG"/>
    <property type="match status" value="1"/>
</dbReference>
<dbReference type="PANTHER" id="PTHR36842:SF1">
    <property type="entry name" value="PROTEIN TOLB"/>
    <property type="match status" value="1"/>
</dbReference>
<dbReference type="EMBL" id="BARW01031956">
    <property type="protein sequence ID" value="GAJ08009.1"/>
    <property type="molecule type" value="Genomic_DNA"/>
</dbReference>
<dbReference type="InterPro" id="IPR013783">
    <property type="entry name" value="Ig-like_fold"/>
</dbReference>
<dbReference type="AlphaFoldDB" id="X1TRZ6"/>
<name>X1TRZ6_9ZZZZ</name>
<dbReference type="Pfam" id="PF18911">
    <property type="entry name" value="PKD_4"/>
    <property type="match status" value="1"/>
</dbReference>
<dbReference type="InterPro" id="IPR022409">
    <property type="entry name" value="PKD/Chitinase_dom"/>
</dbReference>
<accession>X1TRZ6</accession>
<dbReference type="InterPro" id="IPR000601">
    <property type="entry name" value="PKD_dom"/>
</dbReference>
<dbReference type="SMART" id="SM00089">
    <property type="entry name" value="PKD"/>
    <property type="match status" value="1"/>
</dbReference>
<evidence type="ECO:0000313" key="2">
    <source>
        <dbReference type="EMBL" id="GAJ08009.1"/>
    </source>
</evidence>
<dbReference type="InterPro" id="IPR035986">
    <property type="entry name" value="PKD_dom_sf"/>
</dbReference>
<evidence type="ECO:0000259" key="1">
    <source>
        <dbReference type="PROSITE" id="PS50093"/>
    </source>
</evidence>
<dbReference type="Gene3D" id="2.60.40.10">
    <property type="entry name" value="Immunoglobulins"/>
    <property type="match status" value="1"/>
</dbReference>
<gene>
    <name evidence="2" type="ORF">S12H4_50692</name>
</gene>
<dbReference type="PROSITE" id="PS50093">
    <property type="entry name" value="PKD"/>
    <property type="match status" value="1"/>
</dbReference>
<feature type="non-terminal residue" evidence="2">
    <location>
        <position position="1"/>
    </location>
</feature>
<proteinExistence type="predicted"/>
<dbReference type="CDD" id="cd00146">
    <property type="entry name" value="PKD"/>
    <property type="match status" value="1"/>
</dbReference>
<comment type="caution">
    <text evidence="2">The sequence shown here is derived from an EMBL/GenBank/DDBJ whole genome shotgun (WGS) entry which is preliminary data.</text>
</comment>